<dbReference type="GO" id="GO:0034039">
    <property type="term" value="F:8-oxo-7,8-dihydroguanine DNA N-glycosylase activity"/>
    <property type="evidence" value="ECO:0007669"/>
    <property type="project" value="TreeGrafter"/>
</dbReference>
<accession>A0A9E2BLG6</accession>
<evidence type="ECO:0000256" key="11">
    <source>
        <dbReference type="ARBA" id="ARBA00023204"/>
    </source>
</evidence>
<gene>
    <name evidence="19" type="primary">mutM</name>
    <name evidence="19" type="ORF">DDT42_01079</name>
</gene>
<protein>
    <submittedName>
        <fullName evidence="19">Formamidopyrimidine-DNA glycosylase</fullName>
        <ecNumber evidence="19">3.2.2.23</ecNumber>
    </submittedName>
</protein>
<dbReference type="PANTHER" id="PTHR22993:SF9">
    <property type="entry name" value="FORMAMIDOPYRIMIDINE-DNA GLYCOSYLASE"/>
    <property type="match status" value="1"/>
</dbReference>
<evidence type="ECO:0000256" key="13">
    <source>
        <dbReference type="ARBA" id="ARBA00023268"/>
    </source>
</evidence>
<evidence type="ECO:0000256" key="3">
    <source>
        <dbReference type="ARBA" id="ARBA00009409"/>
    </source>
</evidence>
<comment type="subunit">
    <text evidence="4">Monomer.</text>
</comment>
<keyword evidence="5" id="KW-0479">Metal-binding</keyword>
<comment type="caution">
    <text evidence="19">The sequence shown here is derived from an EMBL/GenBank/DDBJ whole genome shotgun (WGS) entry which is preliminary data.</text>
</comment>
<dbReference type="Proteomes" id="UP000811545">
    <property type="component" value="Unassembled WGS sequence"/>
</dbReference>
<evidence type="ECO:0000256" key="8">
    <source>
        <dbReference type="ARBA" id="ARBA00022801"/>
    </source>
</evidence>
<feature type="domain" description="Formamidopyrimidine-DNA glycosylase catalytic" evidence="18">
    <location>
        <begin position="2"/>
        <end position="114"/>
    </location>
</feature>
<dbReference type="GO" id="GO:0003690">
    <property type="term" value="F:double-stranded DNA binding"/>
    <property type="evidence" value="ECO:0007669"/>
    <property type="project" value="UniProtKB-ARBA"/>
</dbReference>
<evidence type="ECO:0000256" key="6">
    <source>
        <dbReference type="ARBA" id="ARBA00022763"/>
    </source>
</evidence>
<dbReference type="InterPro" id="IPR010663">
    <property type="entry name" value="Znf_FPG/IleRS"/>
</dbReference>
<proteinExistence type="inferred from homology"/>
<dbReference type="Pfam" id="PF01149">
    <property type="entry name" value="Fapy_DNA_glyco"/>
    <property type="match status" value="1"/>
</dbReference>
<evidence type="ECO:0000313" key="19">
    <source>
        <dbReference type="EMBL" id="MBT9145209.1"/>
    </source>
</evidence>
<dbReference type="SMART" id="SM01232">
    <property type="entry name" value="H2TH"/>
    <property type="match status" value="1"/>
</dbReference>
<dbReference type="Gene3D" id="3.20.190.10">
    <property type="entry name" value="MutM-like, N-terminal"/>
    <property type="match status" value="1"/>
</dbReference>
<dbReference type="InterPro" id="IPR035937">
    <property type="entry name" value="FPG_N"/>
</dbReference>
<keyword evidence="13" id="KW-0511">Multifunctional enzyme</keyword>
<evidence type="ECO:0000256" key="10">
    <source>
        <dbReference type="ARBA" id="ARBA00023125"/>
    </source>
</evidence>
<dbReference type="PROSITE" id="PS51066">
    <property type="entry name" value="ZF_FPG_2"/>
    <property type="match status" value="1"/>
</dbReference>
<comment type="catalytic activity">
    <reaction evidence="1">
        <text>Hydrolysis of DNA containing ring-opened 7-methylguanine residues, releasing 2,6-diamino-4-hydroxy-5-(N-methyl)formamidopyrimidine.</text>
        <dbReference type="EC" id="3.2.2.23"/>
    </reaction>
</comment>
<evidence type="ECO:0000256" key="16">
    <source>
        <dbReference type="PROSITE-ProRule" id="PRU00391"/>
    </source>
</evidence>
<name>A0A9E2BLG6_PSYF1</name>
<evidence type="ECO:0000259" key="17">
    <source>
        <dbReference type="PROSITE" id="PS51066"/>
    </source>
</evidence>
<dbReference type="GO" id="GO:0008270">
    <property type="term" value="F:zinc ion binding"/>
    <property type="evidence" value="ECO:0007669"/>
    <property type="project" value="UniProtKB-KW"/>
</dbReference>
<dbReference type="SUPFAM" id="SSF81624">
    <property type="entry name" value="N-terminal domain of MutM-like DNA repair proteins"/>
    <property type="match status" value="1"/>
</dbReference>
<evidence type="ECO:0000313" key="20">
    <source>
        <dbReference type="Proteomes" id="UP000811545"/>
    </source>
</evidence>
<dbReference type="SUPFAM" id="SSF57716">
    <property type="entry name" value="Glucocorticoid receptor-like (DNA-binding domain)"/>
    <property type="match status" value="1"/>
</dbReference>
<dbReference type="SUPFAM" id="SSF46946">
    <property type="entry name" value="S13-like H2TH domain"/>
    <property type="match status" value="1"/>
</dbReference>
<dbReference type="PROSITE" id="PS51068">
    <property type="entry name" value="FPG_CAT"/>
    <property type="match status" value="1"/>
</dbReference>
<dbReference type="InterPro" id="IPR020629">
    <property type="entry name" value="FPG_Glyclase"/>
</dbReference>
<keyword evidence="7 16" id="KW-0863">Zinc-finger</keyword>
<keyword evidence="6" id="KW-0227">DNA damage</keyword>
<dbReference type="EMBL" id="QLTW01000061">
    <property type="protein sequence ID" value="MBT9145209.1"/>
    <property type="molecule type" value="Genomic_DNA"/>
</dbReference>
<reference evidence="19 20" key="1">
    <citation type="journal article" date="2021" name="bioRxiv">
        <title>Unique metabolic strategies in Hadean analogues reveal hints for primordial physiology.</title>
        <authorList>
            <person name="Nobu M.K."/>
            <person name="Nakai R."/>
            <person name="Tamazawa S."/>
            <person name="Mori H."/>
            <person name="Toyoda A."/>
            <person name="Ijiri A."/>
            <person name="Suzuki S."/>
            <person name="Kurokawa K."/>
            <person name="Kamagata Y."/>
            <person name="Tamaki H."/>
        </authorList>
    </citation>
    <scope>NUCLEOTIDE SEQUENCE [LARGE SCALE GENOMIC DNA]</scope>
    <source>
        <strain evidence="19">BS525</strain>
    </source>
</reference>
<dbReference type="InterPro" id="IPR000214">
    <property type="entry name" value="Znf_DNA_glyclase/AP_lyase"/>
</dbReference>
<dbReference type="SMART" id="SM00898">
    <property type="entry name" value="Fapy_DNA_glyco"/>
    <property type="match status" value="1"/>
</dbReference>
<evidence type="ECO:0000259" key="18">
    <source>
        <dbReference type="PROSITE" id="PS51068"/>
    </source>
</evidence>
<dbReference type="Pfam" id="PF06831">
    <property type="entry name" value="H2TH"/>
    <property type="match status" value="1"/>
</dbReference>
<dbReference type="GO" id="GO:0003684">
    <property type="term" value="F:damaged DNA binding"/>
    <property type="evidence" value="ECO:0007669"/>
    <property type="project" value="InterPro"/>
</dbReference>
<keyword evidence="10" id="KW-0238">DNA-binding</keyword>
<evidence type="ECO:0000256" key="7">
    <source>
        <dbReference type="ARBA" id="ARBA00022771"/>
    </source>
</evidence>
<dbReference type="GO" id="GO:0006284">
    <property type="term" value="P:base-excision repair"/>
    <property type="evidence" value="ECO:0007669"/>
    <property type="project" value="InterPro"/>
</dbReference>
<dbReference type="AlphaFoldDB" id="A0A9E2BLG6"/>
<keyword evidence="12" id="KW-0456">Lyase</keyword>
<sequence length="266" mass="30314">MPELPEVETIRLGLEERLLGALIKTIDLRDQKLTRGQVDLLTIKKLVENNYLVKFGRCGKNLLLFLSNGNILFWHLGMTGSFKISENIEEIPYLRAYLETDKGYLLYSDIRRFGKLGVIKSTNELKKGIDPLGDNYLYDNFNKLLTSNKVIKSFLLDQEKISGIGNIYADEILWKAKILPNRPANSLSTEEINRLFKTIPEVLKEAIKHRGTTISDYRDINSNPGEYSERLKVYGKEGKPCNECQGIIKKIKLGGRSSCFCSDCQK</sequence>
<dbReference type="NCBIfam" id="TIGR00577">
    <property type="entry name" value="fpg"/>
    <property type="match status" value="1"/>
</dbReference>
<evidence type="ECO:0000256" key="4">
    <source>
        <dbReference type="ARBA" id="ARBA00011245"/>
    </source>
</evidence>
<dbReference type="CDD" id="cd08966">
    <property type="entry name" value="EcFpg-like_N"/>
    <property type="match status" value="1"/>
</dbReference>
<dbReference type="InterPro" id="IPR015886">
    <property type="entry name" value="H2TH_FPG"/>
</dbReference>
<evidence type="ECO:0000256" key="1">
    <source>
        <dbReference type="ARBA" id="ARBA00001668"/>
    </source>
</evidence>
<dbReference type="NCBIfam" id="NF002211">
    <property type="entry name" value="PRK01103.1"/>
    <property type="match status" value="1"/>
</dbReference>
<dbReference type="Pfam" id="PF06827">
    <property type="entry name" value="zf-FPG_IleRS"/>
    <property type="match status" value="1"/>
</dbReference>
<keyword evidence="14 19" id="KW-0326">Glycosidase</keyword>
<comment type="catalytic activity">
    <reaction evidence="15">
        <text>2'-deoxyribonucleotide-(2'-deoxyribose 5'-phosphate)-2'-deoxyribonucleotide-DNA = a 3'-end 2'-deoxyribonucleotide-(2,3-dehydro-2,3-deoxyribose 5'-phosphate)-DNA + a 5'-end 5'-phospho-2'-deoxyribonucleoside-DNA + H(+)</text>
        <dbReference type="Rhea" id="RHEA:66592"/>
        <dbReference type="Rhea" id="RHEA-COMP:13180"/>
        <dbReference type="Rhea" id="RHEA-COMP:16897"/>
        <dbReference type="Rhea" id="RHEA-COMP:17067"/>
        <dbReference type="ChEBI" id="CHEBI:15378"/>
        <dbReference type="ChEBI" id="CHEBI:136412"/>
        <dbReference type="ChEBI" id="CHEBI:157695"/>
        <dbReference type="ChEBI" id="CHEBI:167181"/>
        <dbReference type="EC" id="4.2.99.18"/>
    </reaction>
</comment>
<comment type="similarity">
    <text evidence="3">Belongs to the FPG family.</text>
</comment>
<evidence type="ECO:0000256" key="5">
    <source>
        <dbReference type="ARBA" id="ARBA00022723"/>
    </source>
</evidence>
<dbReference type="EC" id="3.2.2.23" evidence="19"/>
<dbReference type="GO" id="GO:0140078">
    <property type="term" value="F:class I DNA-(apurinic or apyrimidinic site) endonuclease activity"/>
    <property type="evidence" value="ECO:0007669"/>
    <property type="project" value="UniProtKB-EC"/>
</dbReference>
<evidence type="ECO:0000256" key="14">
    <source>
        <dbReference type="ARBA" id="ARBA00023295"/>
    </source>
</evidence>
<dbReference type="PANTHER" id="PTHR22993">
    <property type="entry name" value="FORMAMIDOPYRIMIDINE-DNA GLYCOSYLASE"/>
    <property type="match status" value="1"/>
</dbReference>
<dbReference type="InterPro" id="IPR012319">
    <property type="entry name" value="FPG_cat"/>
</dbReference>
<dbReference type="FunFam" id="1.10.8.50:FF:000003">
    <property type="entry name" value="Formamidopyrimidine-DNA glycosylase"/>
    <property type="match status" value="1"/>
</dbReference>
<keyword evidence="8 19" id="KW-0378">Hydrolase</keyword>
<dbReference type="InterPro" id="IPR010979">
    <property type="entry name" value="Ribosomal_uS13-like_H2TH"/>
</dbReference>
<evidence type="ECO:0000256" key="2">
    <source>
        <dbReference type="ARBA" id="ARBA00001947"/>
    </source>
</evidence>
<feature type="domain" description="FPG-type" evidence="17">
    <location>
        <begin position="232"/>
        <end position="266"/>
    </location>
</feature>
<evidence type="ECO:0000256" key="15">
    <source>
        <dbReference type="ARBA" id="ARBA00044632"/>
    </source>
</evidence>
<keyword evidence="9" id="KW-0862">Zinc</keyword>
<evidence type="ECO:0000256" key="9">
    <source>
        <dbReference type="ARBA" id="ARBA00022833"/>
    </source>
</evidence>
<comment type="cofactor">
    <cofactor evidence="2">
        <name>Zn(2+)</name>
        <dbReference type="ChEBI" id="CHEBI:29105"/>
    </cofactor>
</comment>
<keyword evidence="11" id="KW-0234">DNA repair</keyword>
<dbReference type="Gene3D" id="1.10.8.50">
    <property type="match status" value="1"/>
</dbReference>
<evidence type="ECO:0000256" key="12">
    <source>
        <dbReference type="ARBA" id="ARBA00023239"/>
    </source>
</evidence>
<organism evidence="19 20">
    <name type="scientific">Psychracetigena formicireducens</name>
    <dbReference type="NCBI Taxonomy" id="2986056"/>
    <lineage>
        <taxon>Bacteria</taxon>
        <taxon>Bacillati</taxon>
        <taxon>Candidatus Lithacetigenota</taxon>
        <taxon>Candidatus Psychracetigena</taxon>
    </lineage>
</organism>